<dbReference type="Proteomes" id="UP000218702">
    <property type="component" value="Chromosome"/>
</dbReference>
<dbReference type="AlphaFoldDB" id="A0A1Z4V3V3"/>
<dbReference type="InterPro" id="IPR025433">
    <property type="entry name" value="DUF4168"/>
</dbReference>
<protein>
    <recommendedName>
        <fullName evidence="1">DUF4168 domain-containing protein</fullName>
    </recommendedName>
</protein>
<evidence type="ECO:0000313" key="2">
    <source>
        <dbReference type="EMBL" id="BAZ86103.1"/>
    </source>
</evidence>
<keyword evidence="3" id="KW-1185">Reference proteome</keyword>
<organism evidence="2 3">
    <name type="scientific">Dolichospermum compactum NIES-806</name>
    <dbReference type="NCBI Taxonomy" id="1973481"/>
    <lineage>
        <taxon>Bacteria</taxon>
        <taxon>Bacillati</taxon>
        <taxon>Cyanobacteriota</taxon>
        <taxon>Cyanophyceae</taxon>
        <taxon>Nostocales</taxon>
        <taxon>Aphanizomenonaceae</taxon>
        <taxon>Dolichospermum</taxon>
        <taxon>Dolichospermum compactum</taxon>
    </lineage>
</organism>
<gene>
    <name evidence="2" type="ORF">NIES806_23130</name>
</gene>
<proteinExistence type="predicted"/>
<feature type="domain" description="DUF4168" evidence="1">
    <location>
        <begin position="51"/>
        <end position="143"/>
    </location>
</feature>
<dbReference type="Pfam" id="PF13767">
    <property type="entry name" value="DUF4168"/>
    <property type="match status" value="1"/>
</dbReference>
<dbReference type="RefSeq" id="WP_096667390.1">
    <property type="nucleotide sequence ID" value="NZ_AP018316.1"/>
</dbReference>
<evidence type="ECO:0000259" key="1">
    <source>
        <dbReference type="Pfam" id="PF13767"/>
    </source>
</evidence>
<accession>A0A1Z4V3V3</accession>
<name>A0A1Z4V3V3_9CYAN</name>
<dbReference type="OrthoDB" id="565076at2"/>
<dbReference type="EMBL" id="AP018316">
    <property type="protein sequence ID" value="BAZ86103.1"/>
    <property type="molecule type" value="Genomic_DNA"/>
</dbReference>
<dbReference type="KEGG" id="dcm:NIES806_23130"/>
<sequence length="162" mass="18309">MLKTYSLYLTKRLQRTRCQPLILATITSASLISGTFSFNSKVTAQTLNLNNTEVTNYAKAVLGMEPARQQAFKEIKNLIGSKDIPQLICNDSKSFTTLPNKAKDIAVNYCNHSQKIVEDSGLTIEQFNKITLEIQNNSNLKRQLYNTLLRLQKDSPQKLPNK</sequence>
<reference evidence="2 3" key="1">
    <citation type="submission" date="2017-06" db="EMBL/GenBank/DDBJ databases">
        <title>Genome sequencing of cyanobaciteial culture collection at National Institute for Environmental Studies (NIES).</title>
        <authorList>
            <person name="Hirose Y."/>
            <person name="Shimura Y."/>
            <person name="Fujisawa T."/>
            <person name="Nakamura Y."/>
            <person name="Kawachi M."/>
        </authorList>
    </citation>
    <scope>NUCLEOTIDE SEQUENCE [LARGE SCALE GENOMIC DNA]</scope>
    <source>
        <strain evidence="2 3">NIES-806</strain>
    </source>
</reference>
<evidence type="ECO:0000313" key="3">
    <source>
        <dbReference type="Proteomes" id="UP000218702"/>
    </source>
</evidence>